<keyword evidence="7 10" id="KW-1133">Transmembrane helix</keyword>
<evidence type="ECO:0000256" key="10">
    <source>
        <dbReference type="RuleBase" id="RU363063"/>
    </source>
</evidence>
<dbReference type="PANTHER" id="PTHR11214:SF351">
    <property type="entry name" value="BETA-1,3-GALACTOSYLTRANSFERASE PVG3"/>
    <property type="match status" value="1"/>
</dbReference>
<evidence type="ECO:0000256" key="11">
    <source>
        <dbReference type="SAM" id="MobiDB-lite"/>
    </source>
</evidence>
<feature type="compositionally biased region" description="Polar residues" evidence="11">
    <location>
        <begin position="1"/>
        <end position="15"/>
    </location>
</feature>
<accession>A0A8H8CG14</accession>
<evidence type="ECO:0000256" key="4">
    <source>
        <dbReference type="ARBA" id="ARBA00022679"/>
    </source>
</evidence>
<evidence type="ECO:0000313" key="12">
    <source>
        <dbReference type="EMBL" id="KAG5164897.1"/>
    </source>
</evidence>
<organism evidence="12">
    <name type="scientific">Psilocybe cubensis</name>
    <name type="common">Psychedelic mushroom</name>
    <name type="synonym">Stropharia cubensis</name>
    <dbReference type="NCBI Taxonomy" id="181762"/>
    <lineage>
        <taxon>Eukaryota</taxon>
        <taxon>Fungi</taxon>
        <taxon>Dikarya</taxon>
        <taxon>Basidiomycota</taxon>
        <taxon>Agaricomycotina</taxon>
        <taxon>Agaricomycetes</taxon>
        <taxon>Agaricomycetidae</taxon>
        <taxon>Agaricales</taxon>
        <taxon>Agaricineae</taxon>
        <taxon>Strophariaceae</taxon>
        <taxon>Psilocybe</taxon>
    </lineage>
</organism>
<dbReference type="PANTHER" id="PTHR11214">
    <property type="entry name" value="BETA-1,3-N-ACETYLGLUCOSAMINYLTRANSFERASE"/>
    <property type="match status" value="1"/>
</dbReference>
<dbReference type="OrthoDB" id="3001461at2759"/>
<gene>
    <name evidence="12" type="ORF">JR316_010543</name>
</gene>
<evidence type="ECO:0000256" key="8">
    <source>
        <dbReference type="ARBA" id="ARBA00023034"/>
    </source>
</evidence>
<dbReference type="GO" id="GO:0000139">
    <property type="term" value="C:Golgi membrane"/>
    <property type="evidence" value="ECO:0007669"/>
    <property type="project" value="UniProtKB-SubCell"/>
</dbReference>
<sequence>MYPPTGNTGRYQRLSQDPERILDPHTSSSSKSLLFRIHLRDVLRDLWRIRYARFMGFLTAVLLIGALGKIYMTDSPITDVFAFDQNEKPLYLNTHPQTPLALRLTIMSRVEEFERRETLRQTMLNGVFSKDVHLDYKFVVGRAVGLMARARIFFERLSHDDMLILEDLNDVANRLSEKRYAALQWANIIPHDEYDFSMTVDSDTFCRLGALARRLRHEYPDIKPRNESIIIARMLSNLVYFENTVPDGNTDDDDEDHYVKGPWYSHPIGFAYLISSNTTRTILSANPPLPHHVNYPGDDVMIGSWIAGFKHMNDPSTVFETVPENTPPPQYRVYPKPYIPYTMDTKVVDDEAGFHDVKGRGGKDARVGWQSVCVHRLTSEEMRLLREREEIESEWESPIR</sequence>
<keyword evidence="8 10" id="KW-0333">Golgi apparatus</keyword>
<evidence type="ECO:0000256" key="9">
    <source>
        <dbReference type="ARBA" id="ARBA00023136"/>
    </source>
</evidence>
<evidence type="ECO:0000256" key="7">
    <source>
        <dbReference type="ARBA" id="ARBA00022989"/>
    </source>
</evidence>
<keyword evidence="6 10" id="KW-0735">Signal-anchor</keyword>
<evidence type="ECO:0000256" key="3">
    <source>
        <dbReference type="ARBA" id="ARBA00022676"/>
    </source>
</evidence>
<evidence type="ECO:0000256" key="2">
    <source>
        <dbReference type="ARBA" id="ARBA00008661"/>
    </source>
</evidence>
<evidence type="ECO:0000256" key="1">
    <source>
        <dbReference type="ARBA" id="ARBA00004323"/>
    </source>
</evidence>
<reference evidence="12" key="1">
    <citation type="submission" date="2021-02" db="EMBL/GenBank/DDBJ databases">
        <title>Psilocybe cubensis genome.</title>
        <authorList>
            <person name="Mckernan K.J."/>
            <person name="Crawford S."/>
            <person name="Trippe A."/>
            <person name="Kane L.T."/>
            <person name="Mclaughlin S."/>
        </authorList>
    </citation>
    <scope>NUCLEOTIDE SEQUENCE [LARGE SCALE GENOMIC DNA]</scope>
    <source>
        <strain evidence="12">MGC-MH-2018</strain>
    </source>
</reference>
<dbReference type="GO" id="GO:0016758">
    <property type="term" value="F:hexosyltransferase activity"/>
    <property type="evidence" value="ECO:0007669"/>
    <property type="project" value="InterPro"/>
</dbReference>
<comment type="similarity">
    <text evidence="2 10">Belongs to the glycosyltransferase 31 family.</text>
</comment>
<proteinExistence type="inferred from homology"/>
<evidence type="ECO:0000256" key="6">
    <source>
        <dbReference type="ARBA" id="ARBA00022968"/>
    </source>
</evidence>
<evidence type="ECO:0000256" key="5">
    <source>
        <dbReference type="ARBA" id="ARBA00022692"/>
    </source>
</evidence>
<keyword evidence="9 10" id="KW-0472">Membrane</keyword>
<dbReference type="AlphaFoldDB" id="A0A8H8CG14"/>
<dbReference type="Pfam" id="PF01762">
    <property type="entry name" value="Galactosyl_T"/>
    <property type="match status" value="1"/>
</dbReference>
<dbReference type="EMBL" id="JAFIQS010000011">
    <property type="protein sequence ID" value="KAG5164897.1"/>
    <property type="molecule type" value="Genomic_DNA"/>
</dbReference>
<dbReference type="EC" id="2.4.1.-" evidence="10"/>
<keyword evidence="3 10" id="KW-0328">Glycosyltransferase</keyword>
<feature type="region of interest" description="Disordered" evidence="11">
    <location>
        <begin position="1"/>
        <end position="27"/>
    </location>
</feature>
<feature type="transmembrane region" description="Helical" evidence="10">
    <location>
        <begin position="54"/>
        <end position="72"/>
    </location>
</feature>
<comment type="caution">
    <text evidence="12">The sequence shown here is derived from an EMBL/GenBank/DDBJ whole genome shotgun (WGS) entry which is preliminary data.</text>
</comment>
<name>A0A8H8CG14_PSICU</name>
<comment type="subcellular location">
    <subcellularLocation>
        <location evidence="1 10">Golgi apparatus membrane</location>
        <topology evidence="1 10">Single-pass type II membrane protein</topology>
    </subcellularLocation>
</comment>
<keyword evidence="4" id="KW-0808">Transferase</keyword>
<protein>
    <recommendedName>
        <fullName evidence="10">Hexosyltransferase</fullName>
        <ecNumber evidence="10">2.4.1.-</ecNumber>
    </recommendedName>
</protein>
<keyword evidence="5 10" id="KW-0812">Transmembrane</keyword>
<dbReference type="InterPro" id="IPR002659">
    <property type="entry name" value="Glyco_trans_31"/>
</dbReference>